<evidence type="ECO:0000313" key="3">
    <source>
        <dbReference type="Proteomes" id="UP000886998"/>
    </source>
</evidence>
<name>A0A8X6JHI2_9ARAC</name>
<organism evidence="2 3">
    <name type="scientific">Trichonephila inaurata madagascariensis</name>
    <dbReference type="NCBI Taxonomy" id="2747483"/>
    <lineage>
        <taxon>Eukaryota</taxon>
        <taxon>Metazoa</taxon>
        <taxon>Ecdysozoa</taxon>
        <taxon>Arthropoda</taxon>
        <taxon>Chelicerata</taxon>
        <taxon>Arachnida</taxon>
        <taxon>Araneae</taxon>
        <taxon>Araneomorphae</taxon>
        <taxon>Entelegynae</taxon>
        <taxon>Araneoidea</taxon>
        <taxon>Nephilidae</taxon>
        <taxon>Trichonephila</taxon>
        <taxon>Trichonephila inaurata</taxon>
    </lineage>
</organism>
<dbReference type="Proteomes" id="UP000886998">
    <property type="component" value="Unassembled WGS sequence"/>
</dbReference>
<sequence>MQVLHVGKPEAHAQNVHPHGRTREQDGVKYKHKSGHDGQYNEPEPQEDVNLLVDDIERHDAQGVVSLQVGGRSILLEAALGYPGEDPNHGINPVLWVRVDEVDYLESIVHELPIEEPIHEEHLSDDVHEGKYFADEVPPRVPIVRLPAGHEIVHQELFLLLLLRFSQHTDVQVHHEGLDLSALPHAPQPPGHVEEGGLQKQHEAHPLVVFVVAELALVLGRVNTRMRDIFAHLNRKKKRG</sequence>
<gene>
    <name evidence="2" type="ORF">TNIN_443961</name>
</gene>
<dbReference type="AlphaFoldDB" id="A0A8X6JHI2"/>
<protein>
    <submittedName>
        <fullName evidence="2">Putative secreted protein</fullName>
    </submittedName>
</protein>
<comment type="caution">
    <text evidence="2">The sequence shown here is derived from an EMBL/GenBank/DDBJ whole genome shotgun (WGS) entry which is preliminary data.</text>
</comment>
<dbReference type="OrthoDB" id="8300550at2759"/>
<dbReference type="EMBL" id="BMAV01024204">
    <property type="protein sequence ID" value="GFS31011.1"/>
    <property type="molecule type" value="Genomic_DNA"/>
</dbReference>
<reference evidence="2" key="1">
    <citation type="submission" date="2020-08" db="EMBL/GenBank/DDBJ databases">
        <title>Multicomponent nature underlies the extraordinary mechanical properties of spider dragline silk.</title>
        <authorList>
            <person name="Kono N."/>
            <person name="Nakamura H."/>
            <person name="Mori M."/>
            <person name="Yoshida Y."/>
            <person name="Ohtoshi R."/>
            <person name="Malay A.D."/>
            <person name="Moran D.A.P."/>
            <person name="Tomita M."/>
            <person name="Numata K."/>
            <person name="Arakawa K."/>
        </authorList>
    </citation>
    <scope>NUCLEOTIDE SEQUENCE</scope>
</reference>
<feature type="region of interest" description="Disordered" evidence="1">
    <location>
        <begin position="1"/>
        <end position="45"/>
    </location>
</feature>
<accession>A0A8X6JHI2</accession>
<keyword evidence="3" id="KW-1185">Reference proteome</keyword>
<proteinExistence type="predicted"/>
<evidence type="ECO:0000256" key="1">
    <source>
        <dbReference type="SAM" id="MobiDB-lite"/>
    </source>
</evidence>
<evidence type="ECO:0000313" key="2">
    <source>
        <dbReference type="EMBL" id="GFS31011.1"/>
    </source>
</evidence>